<reference evidence="1 2" key="1">
    <citation type="submission" date="2024-07" db="EMBL/GenBank/DDBJ databases">
        <title>Genomic Encyclopedia of Type Strains, Phase V (KMG-V): Genome sequencing to study the core and pangenomes of soil and plant-associated prokaryotes.</title>
        <authorList>
            <person name="Whitman W."/>
        </authorList>
    </citation>
    <scope>NUCLEOTIDE SEQUENCE [LARGE SCALE GENOMIC DNA]</scope>
    <source>
        <strain evidence="1 2">USDA 415</strain>
    </source>
</reference>
<evidence type="ECO:0000313" key="1">
    <source>
        <dbReference type="EMBL" id="MEY9319379.1"/>
    </source>
</evidence>
<gene>
    <name evidence="1" type="ORF">ABIF29_006178</name>
</gene>
<organism evidence="1 2">
    <name type="scientific">Bradyrhizobium elkanii</name>
    <dbReference type="NCBI Taxonomy" id="29448"/>
    <lineage>
        <taxon>Bacteria</taxon>
        <taxon>Pseudomonadati</taxon>
        <taxon>Pseudomonadota</taxon>
        <taxon>Alphaproteobacteria</taxon>
        <taxon>Hyphomicrobiales</taxon>
        <taxon>Nitrobacteraceae</taxon>
        <taxon>Bradyrhizobium</taxon>
    </lineage>
</organism>
<dbReference type="Proteomes" id="UP001565471">
    <property type="component" value="Unassembled WGS sequence"/>
</dbReference>
<dbReference type="RefSeq" id="WP_016848599.1">
    <property type="nucleotide sequence ID" value="NZ_JALJZB010000001.1"/>
</dbReference>
<protein>
    <submittedName>
        <fullName evidence="1">Uncharacterized protein</fullName>
    </submittedName>
</protein>
<name>A0ABV4F7E7_BRAEL</name>
<dbReference type="EMBL" id="JBGBZA010000002">
    <property type="protein sequence ID" value="MEY9319379.1"/>
    <property type="molecule type" value="Genomic_DNA"/>
</dbReference>
<proteinExistence type="predicted"/>
<comment type="caution">
    <text evidence="1">The sequence shown here is derived from an EMBL/GenBank/DDBJ whole genome shotgun (WGS) entry which is preliminary data.</text>
</comment>
<accession>A0ABV4F7E7</accession>
<sequence length="43" mass="5091">MFEMQGIRMMHCTIWVEAVREIVSAESSDVKFIVSDRRVFRLS</sequence>
<evidence type="ECO:0000313" key="2">
    <source>
        <dbReference type="Proteomes" id="UP001565471"/>
    </source>
</evidence>
<keyword evidence="2" id="KW-1185">Reference proteome</keyword>